<evidence type="ECO:0000256" key="3">
    <source>
        <dbReference type="ARBA" id="ARBA00022692"/>
    </source>
</evidence>
<dbReference type="GO" id="GO:0015385">
    <property type="term" value="F:sodium:proton antiporter activity"/>
    <property type="evidence" value="ECO:0007669"/>
    <property type="project" value="InterPro"/>
</dbReference>
<dbReference type="GO" id="GO:0098719">
    <property type="term" value="P:sodium ion import across plasma membrane"/>
    <property type="evidence" value="ECO:0007669"/>
    <property type="project" value="TreeGrafter"/>
</dbReference>
<evidence type="ECO:0000256" key="6">
    <source>
        <dbReference type="ARBA" id="ARBA00023065"/>
    </source>
</evidence>
<feature type="transmembrane region" description="Helical" evidence="9">
    <location>
        <begin position="33"/>
        <end position="59"/>
    </location>
</feature>
<keyword evidence="6" id="KW-0406">Ion transport</keyword>
<dbReference type="EMBL" id="SRLO01000133">
    <property type="protein sequence ID" value="TNN72741.1"/>
    <property type="molecule type" value="Genomic_DNA"/>
</dbReference>
<dbReference type="InterPro" id="IPR006153">
    <property type="entry name" value="Cation/H_exchanger_TM"/>
</dbReference>
<protein>
    <submittedName>
        <fullName evidence="11">Sodium/hydrogen exchanger 6</fullName>
    </submittedName>
</protein>
<keyword evidence="8" id="KW-0739">Sodium transport</keyword>
<feature type="transmembrane region" description="Helical" evidence="9">
    <location>
        <begin position="107"/>
        <end position="131"/>
    </location>
</feature>
<accession>A0A4Z2I4P3</accession>
<keyword evidence="2" id="KW-0813">Transport</keyword>
<evidence type="ECO:0000313" key="11">
    <source>
        <dbReference type="EMBL" id="TNN72741.1"/>
    </source>
</evidence>
<keyword evidence="4 9" id="KW-1133">Transmembrane helix</keyword>
<dbReference type="GO" id="GO:0005886">
    <property type="term" value="C:plasma membrane"/>
    <property type="evidence" value="ECO:0007669"/>
    <property type="project" value="TreeGrafter"/>
</dbReference>
<evidence type="ECO:0000313" key="12">
    <source>
        <dbReference type="Proteomes" id="UP000314294"/>
    </source>
</evidence>
<dbReference type="GO" id="GO:0015386">
    <property type="term" value="F:potassium:proton antiporter activity"/>
    <property type="evidence" value="ECO:0007669"/>
    <property type="project" value="TreeGrafter"/>
</dbReference>
<keyword evidence="5" id="KW-0915">Sodium</keyword>
<evidence type="ECO:0000256" key="8">
    <source>
        <dbReference type="ARBA" id="ARBA00023201"/>
    </source>
</evidence>
<dbReference type="OrthoDB" id="8854835at2759"/>
<comment type="subcellular location">
    <subcellularLocation>
        <location evidence="1">Membrane</location>
        <topology evidence="1">Multi-pass membrane protein</topology>
    </subcellularLocation>
</comment>
<evidence type="ECO:0000256" key="7">
    <source>
        <dbReference type="ARBA" id="ARBA00023136"/>
    </source>
</evidence>
<organism evidence="11 12">
    <name type="scientific">Liparis tanakae</name>
    <name type="common">Tanaka's snailfish</name>
    <dbReference type="NCBI Taxonomy" id="230148"/>
    <lineage>
        <taxon>Eukaryota</taxon>
        <taxon>Metazoa</taxon>
        <taxon>Chordata</taxon>
        <taxon>Craniata</taxon>
        <taxon>Vertebrata</taxon>
        <taxon>Euteleostomi</taxon>
        <taxon>Actinopterygii</taxon>
        <taxon>Neopterygii</taxon>
        <taxon>Teleostei</taxon>
        <taxon>Neoteleostei</taxon>
        <taxon>Acanthomorphata</taxon>
        <taxon>Eupercaria</taxon>
        <taxon>Perciformes</taxon>
        <taxon>Cottioidei</taxon>
        <taxon>Cottales</taxon>
        <taxon>Liparidae</taxon>
        <taxon>Liparis</taxon>
    </lineage>
</organism>
<evidence type="ECO:0000259" key="10">
    <source>
        <dbReference type="Pfam" id="PF00999"/>
    </source>
</evidence>
<keyword evidence="12" id="KW-1185">Reference proteome</keyword>
<dbReference type="Proteomes" id="UP000314294">
    <property type="component" value="Unassembled WGS sequence"/>
</dbReference>
<gene>
    <name evidence="11" type="primary">SLC9A6_3</name>
    <name evidence="11" type="ORF">EYF80_017025</name>
</gene>
<dbReference type="GO" id="GO:0055037">
    <property type="term" value="C:recycling endosome"/>
    <property type="evidence" value="ECO:0007669"/>
    <property type="project" value="TreeGrafter"/>
</dbReference>
<dbReference type="Pfam" id="PF00999">
    <property type="entry name" value="Na_H_Exchanger"/>
    <property type="match status" value="1"/>
</dbReference>
<comment type="caution">
    <text evidence="11">The sequence shown here is derived from an EMBL/GenBank/DDBJ whole genome shotgun (WGS) entry which is preliminary data.</text>
</comment>
<keyword evidence="3 9" id="KW-0812">Transmembrane</keyword>
<evidence type="ECO:0000256" key="4">
    <source>
        <dbReference type="ARBA" id="ARBA00022989"/>
    </source>
</evidence>
<feature type="domain" description="Cation/H+ exchanger transmembrane" evidence="10">
    <location>
        <begin position="2"/>
        <end position="197"/>
    </location>
</feature>
<evidence type="ECO:0000256" key="1">
    <source>
        <dbReference type="ARBA" id="ARBA00004141"/>
    </source>
</evidence>
<keyword evidence="7 9" id="KW-0472">Membrane</keyword>
<dbReference type="PANTHER" id="PTHR10110">
    <property type="entry name" value="SODIUM/HYDROGEN EXCHANGER"/>
    <property type="match status" value="1"/>
</dbReference>
<evidence type="ECO:0000256" key="2">
    <source>
        <dbReference type="ARBA" id="ARBA00022448"/>
    </source>
</evidence>
<reference evidence="11 12" key="1">
    <citation type="submission" date="2019-03" db="EMBL/GenBank/DDBJ databases">
        <title>First draft genome of Liparis tanakae, snailfish: a comprehensive survey of snailfish specific genes.</title>
        <authorList>
            <person name="Kim W."/>
            <person name="Song I."/>
            <person name="Jeong J.-H."/>
            <person name="Kim D."/>
            <person name="Kim S."/>
            <person name="Ryu S."/>
            <person name="Song J.Y."/>
            <person name="Lee S.K."/>
        </authorList>
    </citation>
    <scope>NUCLEOTIDE SEQUENCE [LARGE SCALE GENOMIC DNA]</scope>
    <source>
        <tissue evidence="11">Muscle</tissue>
    </source>
</reference>
<feature type="transmembrane region" description="Helical" evidence="9">
    <location>
        <begin position="80"/>
        <end position="101"/>
    </location>
</feature>
<dbReference type="PANTHER" id="PTHR10110:SF94">
    <property type="entry name" value="SODIUM_HYDROGEN EXCHANGER 6"/>
    <property type="match status" value="1"/>
</dbReference>
<dbReference type="AlphaFoldDB" id="A0A4Z2I4P3"/>
<dbReference type="GO" id="GO:0051453">
    <property type="term" value="P:regulation of intracellular pH"/>
    <property type="evidence" value="ECO:0007669"/>
    <property type="project" value="TreeGrafter"/>
</dbReference>
<sequence length="370" mass="41005">MFLGVFSGSFALGVATGFTKLRDFQLLETALFFLMSWSTFLLAEACGFTGVVAVLFCGITQAHYTFNNLSPDSQDRTKQLFELLNFLAENFIFSYMGLTLFTFQSHIFNPMFILAVFLGRAANIYPLSFLLNLGRRNKIGSNFQHMMMFAGLRGAMTFALSIRDTATYARQMMFSTTLLVVFFTVWVCGGGTTQMLSCQRIRVGVDSDQDISTPMSIAEGPERKTTKQESAWLFRIWYNFDHNYLKPILTHSGPPLTATLPPCCAPLARFLTSSQAFENECQLKDDDSDLILTDSDINLAYGDITVSTDASGCHTSGGGGAAFAGGAASDDLDRELTYGDNELVMRGTRLVLPMDDSDPPFTDPHHRLRM</sequence>
<proteinExistence type="predicted"/>
<feature type="transmembrane region" description="Helical" evidence="9">
    <location>
        <begin position="168"/>
        <end position="192"/>
    </location>
</feature>
<evidence type="ECO:0000256" key="5">
    <source>
        <dbReference type="ARBA" id="ARBA00023053"/>
    </source>
</evidence>
<name>A0A4Z2I4P3_9TELE</name>
<evidence type="ECO:0000256" key="9">
    <source>
        <dbReference type="SAM" id="Phobius"/>
    </source>
</evidence>
<dbReference type="InterPro" id="IPR018422">
    <property type="entry name" value="Cation/H_exchanger_CPA1"/>
</dbReference>